<dbReference type="Gene3D" id="3.40.630.30">
    <property type="match status" value="1"/>
</dbReference>
<dbReference type="RefSeq" id="WP_378131241.1">
    <property type="nucleotide sequence ID" value="NZ_JBHSMI010000013.1"/>
</dbReference>
<keyword evidence="2 4" id="KW-0012">Acyltransferase</keyword>
<name>A0ABW0HN29_9BACL</name>
<organism evidence="4 5">
    <name type="scientific">Cohnella soli</name>
    <dbReference type="NCBI Taxonomy" id="425005"/>
    <lineage>
        <taxon>Bacteria</taxon>
        <taxon>Bacillati</taxon>
        <taxon>Bacillota</taxon>
        <taxon>Bacilli</taxon>
        <taxon>Bacillales</taxon>
        <taxon>Paenibacillaceae</taxon>
        <taxon>Cohnella</taxon>
    </lineage>
</organism>
<evidence type="ECO:0000259" key="3">
    <source>
        <dbReference type="PROSITE" id="PS51186"/>
    </source>
</evidence>
<keyword evidence="1 4" id="KW-0808">Transferase</keyword>
<accession>A0ABW0HN29</accession>
<dbReference type="PROSITE" id="PS51186">
    <property type="entry name" value="GNAT"/>
    <property type="match status" value="1"/>
</dbReference>
<evidence type="ECO:0000313" key="4">
    <source>
        <dbReference type="EMBL" id="MFC5402625.1"/>
    </source>
</evidence>
<dbReference type="Pfam" id="PF00583">
    <property type="entry name" value="Acetyltransf_1"/>
    <property type="match status" value="1"/>
</dbReference>
<dbReference type="GO" id="GO:0016746">
    <property type="term" value="F:acyltransferase activity"/>
    <property type="evidence" value="ECO:0007669"/>
    <property type="project" value="UniProtKB-KW"/>
</dbReference>
<dbReference type="PANTHER" id="PTHR43877">
    <property type="entry name" value="AMINOALKYLPHOSPHONATE N-ACETYLTRANSFERASE-RELATED-RELATED"/>
    <property type="match status" value="1"/>
</dbReference>
<sequence>MNIIVDDLSGAEIRALLEEHVRGMYEESPPESVHTLDLEQLRKPEITFWSVWDGNELAGCGAIKDLGDGHAELKSMRTASAHLRKGVAKLLLEHIIVEARRRGFRQLSLETGTPPGFVPARKLYESFGFRVCGPFADYKEDPYSLFMTMELDSV</sequence>
<evidence type="ECO:0000256" key="2">
    <source>
        <dbReference type="ARBA" id="ARBA00023315"/>
    </source>
</evidence>
<dbReference type="SUPFAM" id="SSF55729">
    <property type="entry name" value="Acyl-CoA N-acyltransferases (Nat)"/>
    <property type="match status" value="1"/>
</dbReference>
<evidence type="ECO:0000313" key="5">
    <source>
        <dbReference type="Proteomes" id="UP001596113"/>
    </source>
</evidence>
<dbReference type="Proteomes" id="UP001596113">
    <property type="component" value="Unassembled WGS sequence"/>
</dbReference>
<keyword evidence="5" id="KW-1185">Reference proteome</keyword>
<dbReference type="InterPro" id="IPR016181">
    <property type="entry name" value="Acyl_CoA_acyltransferase"/>
</dbReference>
<comment type="caution">
    <text evidence="4">The sequence shown here is derived from an EMBL/GenBank/DDBJ whole genome shotgun (WGS) entry which is preliminary data.</text>
</comment>
<evidence type="ECO:0000256" key="1">
    <source>
        <dbReference type="ARBA" id="ARBA00022679"/>
    </source>
</evidence>
<dbReference type="EC" id="2.3.-.-" evidence="4"/>
<feature type="domain" description="N-acetyltransferase" evidence="3">
    <location>
        <begin position="3"/>
        <end position="152"/>
    </location>
</feature>
<dbReference type="EMBL" id="JBHSMI010000013">
    <property type="protein sequence ID" value="MFC5402625.1"/>
    <property type="molecule type" value="Genomic_DNA"/>
</dbReference>
<dbReference type="InterPro" id="IPR000182">
    <property type="entry name" value="GNAT_dom"/>
</dbReference>
<dbReference type="InterPro" id="IPR050832">
    <property type="entry name" value="Bact_Acetyltransf"/>
</dbReference>
<proteinExistence type="predicted"/>
<dbReference type="CDD" id="cd04301">
    <property type="entry name" value="NAT_SF"/>
    <property type="match status" value="1"/>
</dbReference>
<reference evidence="5" key="1">
    <citation type="journal article" date="2019" name="Int. J. Syst. Evol. Microbiol.">
        <title>The Global Catalogue of Microorganisms (GCM) 10K type strain sequencing project: providing services to taxonomists for standard genome sequencing and annotation.</title>
        <authorList>
            <consortium name="The Broad Institute Genomics Platform"/>
            <consortium name="The Broad Institute Genome Sequencing Center for Infectious Disease"/>
            <person name="Wu L."/>
            <person name="Ma J."/>
        </authorList>
    </citation>
    <scope>NUCLEOTIDE SEQUENCE [LARGE SCALE GENOMIC DNA]</scope>
    <source>
        <strain evidence="5">CGMCC 1.18575</strain>
    </source>
</reference>
<dbReference type="PANTHER" id="PTHR43877:SF5">
    <property type="entry name" value="BLL8307 PROTEIN"/>
    <property type="match status" value="1"/>
</dbReference>
<protein>
    <submittedName>
        <fullName evidence="4">GNAT family N-acetyltransferase</fullName>
        <ecNumber evidence="4">2.3.-.-</ecNumber>
    </submittedName>
</protein>
<gene>
    <name evidence="4" type="ORF">ACFPOF_07720</name>
</gene>